<sequence length="81" mass="9308">MAGTHGRFRRKLKTLRRMKVTSAATKAEMTYVRQETAQMAASMEDIKFEHDLLKASLHQQFNDMLLVSEAVDNLTQIILQL</sequence>
<name>A0AAV5KAN3_9ROSI</name>
<dbReference type="AlphaFoldDB" id="A0AAV5KAN3"/>
<evidence type="ECO:0000313" key="1">
    <source>
        <dbReference type="EMBL" id="GKV20910.1"/>
    </source>
</evidence>
<protein>
    <submittedName>
        <fullName evidence="1">Uncharacterized protein</fullName>
    </submittedName>
</protein>
<keyword evidence="2" id="KW-1185">Reference proteome</keyword>
<comment type="caution">
    <text evidence="1">The sequence shown here is derived from an EMBL/GenBank/DDBJ whole genome shotgun (WGS) entry which is preliminary data.</text>
</comment>
<evidence type="ECO:0000313" key="2">
    <source>
        <dbReference type="Proteomes" id="UP001054252"/>
    </source>
</evidence>
<proteinExistence type="predicted"/>
<dbReference type="Proteomes" id="UP001054252">
    <property type="component" value="Unassembled WGS sequence"/>
</dbReference>
<organism evidence="1 2">
    <name type="scientific">Rubroshorea leprosula</name>
    <dbReference type="NCBI Taxonomy" id="152421"/>
    <lineage>
        <taxon>Eukaryota</taxon>
        <taxon>Viridiplantae</taxon>
        <taxon>Streptophyta</taxon>
        <taxon>Embryophyta</taxon>
        <taxon>Tracheophyta</taxon>
        <taxon>Spermatophyta</taxon>
        <taxon>Magnoliopsida</taxon>
        <taxon>eudicotyledons</taxon>
        <taxon>Gunneridae</taxon>
        <taxon>Pentapetalae</taxon>
        <taxon>rosids</taxon>
        <taxon>malvids</taxon>
        <taxon>Malvales</taxon>
        <taxon>Dipterocarpaceae</taxon>
        <taxon>Rubroshorea</taxon>
    </lineage>
</organism>
<dbReference type="EMBL" id="BPVZ01000056">
    <property type="protein sequence ID" value="GKV20910.1"/>
    <property type="molecule type" value="Genomic_DNA"/>
</dbReference>
<reference evidence="1 2" key="1">
    <citation type="journal article" date="2021" name="Commun. Biol.">
        <title>The genome of Shorea leprosula (Dipterocarpaceae) highlights the ecological relevance of drought in aseasonal tropical rainforests.</title>
        <authorList>
            <person name="Ng K.K.S."/>
            <person name="Kobayashi M.J."/>
            <person name="Fawcett J.A."/>
            <person name="Hatakeyama M."/>
            <person name="Paape T."/>
            <person name="Ng C.H."/>
            <person name="Ang C.C."/>
            <person name="Tnah L.H."/>
            <person name="Lee C.T."/>
            <person name="Nishiyama T."/>
            <person name="Sese J."/>
            <person name="O'Brien M.J."/>
            <person name="Copetti D."/>
            <person name="Mohd Noor M.I."/>
            <person name="Ong R.C."/>
            <person name="Putra M."/>
            <person name="Sireger I.Z."/>
            <person name="Indrioko S."/>
            <person name="Kosugi Y."/>
            <person name="Izuno A."/>
            <person name="Isagi Y."/>
            <person name="Lee S.L."/>
            <person name="Shimizu K.K."/>
        </authorList>
    </citation>
    <scope>NUCLEOTIDE SEQUENCE [LARGE SCALE GENOMIC DNA]</scope>
    <source>
        <strain evidence="1">214</strain>
    </source>
</reference>
<gene>
    <name evidence="1" type="ORF">SLEP1_g30957</name>
</gene>
<accession>A0AAV5KAN3</accession>